<name>A0A2T0M7X3_9ACTN</name>
<comment type="caution">
    <text evidence="1">The sequence shown here is derived from an EMBL/GenBank/DDBJ whole genome shotgun (WGS) entry which is preliminary data.</text>
</comment>
<keyword evidence="2" id="KW-1185">Reference proteome</keyword>
<reference evidence="1 2" key="1">
    <citation type="submission" date="2018-03" db="EMBL/GenBank/DDBJ databases">
        <title>Genomic Encyclopedia of Type Strains, Phase III (KMG-III): the genomes of soil and plant-associated and newly described type strains.</title>
        <authorList>
            <person name="Whitman W."/>
        </authorList>
    </citation>
    <scope>NUCLEOTIDE SEQUENCE [LARGE SCALE GENOMIC DNA]</scope>
    <source>
        <strain evidence="1 2">CGMCC 4.7104</strain>
    </source>
</reference>
<dbReference type="EMBL" id="PVNG01000027">
    <property type="protein sequence ID" value="PRX53562.1"/>
    <property type="molecule type" value="Genomic_DNA"/>
</dbReference>
<evidence type="ECO:0000313" key="2">
    <source>
        <dbReference type="Proteomes" id="UP000238312"/>
    </source>
</evidence>
<proteinExistence type="predicted"/>
<dbReference type="Proteomes" id="UP000238312">
    <property type="component" value="Unassembled WGS sequence"/>
</dbReference>
<evidence type="ECO:0000313" key="1">
    <source>
        <dbReference type="EMBL" id="PRX53562.1"/>
    </source>
</evidence>
<organism evidence="1 2">
    <name type="scientific">Nonomuraea fuscirosea</name>
    <dbReference type="NCBI Taxonomy" id="1291556"/>
    <lineage>
        <taxon>Bacteria</taxon>
        <taxon>Bacillati</taxon>
        <taxon>Actinomycetota</taxon>
        <taxon>Actinomycetes</taxon>
        <taxon>Streptosporangiales</taxon>
        <taxon>Streptosporangiaceae</taxon>
        <taxon>Nonomuraea</taxon>
    </lineage>
</organism>
<sequence>MGNTTTEVRFTPLLVAEVRAVLERHGYRLPDEGDHVRGLIVARVDLALRNLVEIFEGRTW</sequence>
<gene>
    <name evidence="1" type="ORF">B0I32_127151</name>
</gene>
<protein>
    <submittedName>
        <fullName evidence="1">Uncharacterized protein</fullName>
    </submittedName>
</protein>
<dbReference type="AlphaFoldDB" id="A0A2T0M7X3"/>
<accession>A0A2T0M7X3</accession>